<name>A0A0R3S636_9BILA</name>
<dbReference type="WBParaSite" id="EEL_0001025801-mRNA-1">
    <property type="protein sequence ID" value="EEL_0001025801-mRNA-1"/>
    <property type="gene ID" value="EEL_0001025801"/>
</dbReference>
<dbReference type="Proteomes" id="UP000050640">
    <property type="component" value="Unplaced"/>
</dbReference>
<accession>A0A0R3S636</accession>
<keyword evidence="1" id="KW-1185">Reference proteome</keyword>
<protein>
    <submittedName>
        <fullName evidence="2">Rop family plasmid primer RNA-binding protein</fullName>
    </submittedName>
</protein>
<reference evidence="2" key="1">
    <citation type="submission" date="2017-02" db="UniProtKB">
        <authorList>
            <consortium name="WormBaseParasite"/>
        </authorList>
    </citation>
    <scope>IDENTIFICATION</scope>
</reference>
<proteinExistence type="predicted"/>
<sequence>MKVLRLVYDSVQNLQQLPCTLEGMIDGEYEDQTDLMDEACKLLTMCIDIEKKITNAKSISTTENNSVSSGTAIESLADDGITNTADLNSNQS</sequence>
<evidence type="ECO:0000313" key="1">
    <source>
        <dbReference type="Proteomes" id="UP000050640"/>
    </source>
</evidence>
<organism evidence="1 2">
    <name type="scientific">Elaeophora elaphi</name>
    <dbReference type="NCBI Taxonomy" id="1147741"/>
    <lineage>
        <taxon>Eukaryota</taxon>
        <taxon>Metazoa</taxon>
        <taxon>Ecdysozoa</taxon>
        <taxon>Nematoda</taxon>
        <taxon>Chromadorea</taxon>
        <taxon>Rhabditida</taxon>
        <taxon>Spirurina</taxon>
        <taxon>Spiruromorpha</taxon>
        <taxon>Filarioidea</taxon>
        <taxon>Onchocercidae</taxon>
        <taxon>Elaeophora</taxon>
    </lineage>
</organism>
<dbReference type="AlphaFoldDB" id="A0A0R3S636"/>
<evidence type="ECO:0000313" key="2">
    <source>
        <dbReference type="WBParaSite" id="EEL_0001025801-mRNA-1"/>
    </source>
</evidence>